<accession>A0A1X6PD08</accession>
<proteinExistence type="predicted"/>
<sequence length="95" mass="10691">MSHQTGVRFGAWNKIRLAFGGQRIELASLSALRRARRVMLERPSKQVVVDSTGAHLTSLSDAVQEKVSSLFWSDEWVERYLYDASLRSVEKIGGP</sequence>
<reference evidence="1 2" key="1">
    <citation type="submission" date="2017-03" db="EMBL/GenBank/DDBJ databases">
        <title>WGS assembly of Porphyra umbilicalis.</title>
        <authorList>
            <person name="Brawley S.H."/>
            <person name="Blouin N.A."/>
            <person name="Ficko-Blean E."/>
            <person name="Wheeler G.L."/>
            <person name="Lohr M."/>
            <person name="Goodson H.V."/>
            <person name="Jenkins J.W."/>
            <person name="Blaby-Haas C.E."/>
            <person name="Helliwell K.E."/>
            <person name="Chan C."/>
            <person name="Marriage T."/>
            <person name="Bhattacharya D."/>
            <person name="Klein A.S."/>
            <person name="Badis Y."/>
            <person name="Brodie J."/>
            <person name="Cao Y."/>
            <person name="Collen J."/>
            <person name="Dittami S.M."/>
            <person name="Gachon C.M."/>
            <person name="Green B.R."/>
            <person name="Karpowicz S."/>
            <person name="Kim J.W."/>
            <person name="Kudahl U."/>
            <person name="Lin S."/>
            <person name="Michel G."/>
            <person name="Mittag M."/>
            <person name="Olson B.J."/>
            <person name="Pangilinan J."/>
            <person name="Peng Y."/>
            <person name="Qiu H."/>
            <person name="Shu S."/>
            <person name="Singer J.T."/>
            <person name="Smith A.G."/>
            <person name="Sprecher B.N."/>
            <person name="Wagner V."/>
            <person name="Wang W."/>
            <person name="Wang Z.-Y."/>
            <person name="Yan J."/>
            <person name="Yarish C."/>
            <person name="Zoeuner-Riek S."/>
            <person name="Zhuang Y."/>
            <person name="Zou Y."/>
            <person name="Lindquist E.A."/>
            <person name="Grimwood J."/>
            <person name="Barry K."/>
            <person name="Rokhsar D.S."/>
            <person name="Schmutz J."/>
            <person name="Stiller J.W."/>
            <person name="Grossman A.R."/>
            <person name="Prochnik S.E."/>
        </authorList>
    </citation>
    <scope>NUCLEOTIDE SEQUENCE [LARGE SCALE GENOMIC DNA]</scope>
    <source>
        <strain evidence="1">4086291</strain>
    </source>
</reference>
<keyword evidence="2" id="KW-1185">Reference proteome</keyword>
<dbReference type="EMBL" id="KV918805">
    <property type="protein sequence ID" value="OSX78758.1"/>
    <property type="molecule type" value="Genomic_DNA"/>
</dbReference>
<protein>
    <submittedName>
        <fullName evidence="1">Uncharacterized protein</fullName>
    </submittedName>
</protein>
<evidence type="ECO:0000313" key="2">
    <source>
        <dbReference type="Proteomes" id="UP000218209"/>
    </source>
</evidence>
<organism evidence="1 2">
    <name type="scientific">Porphyra umbilicalis</name>
    <name type="common">Purple laver</name>
    <name type="synonym">Red alga</name>
    <dbReference type="NCBI Taxonomy" id="2786"/>
    <lineage>
        <taxon>Eukaryota</taxon>
        <taxon>Rhodophyta</taxon>
        <taxon>Bangiophyceae</taxon>
        <taxon>Bangiales</taxon>
        <taxon>Bangiaceae</taxon>
        <taxon>Porphyra</taxon>
    </lineage>
</organism>
<name>A0A1X6PD08_PORUM</name>
<dbReference type="AlphaFoldDB" id="A0A1X6PD08"/>
<dbReference type="Proteomes" id="UP000218209">
    <property type="component" value="Unassembled WGS sequence"/>
</dbReference>
<gene>
    <name evidence="1" type="ORF">BU14_0099s0023</name>
</gene>
<evidence type="ECO:0000313" key="1">
    <source>
        <dbReference type="EMBL" id="OSX78758.1"/>
    </source>
</evidence>